<evidence type="ECO:0000256" key="8">
    <source>
        <dbReference type="SAM" id="MobiDB-lite"/>
    </source>
</evidence>
<dbReference type="GO" id="GO:0005886">
    <property type="term" value="C:plasma membrane"/>
    <property type="evidence" value="ECO:0007669"/>
    <property type="project" value="UniProtKB-SubCell"/>
</dbReference>
<evidence type="ECO:0000256" key="9">
    <source>
        <dbReference type="SAM" id="Phobius"/>
    </source>
</evidence>
<keyword evidence="7 9" id="KW-0472">Membrane</keyword>
<dbReference type="AlphaFoldDB" id="A0A839Q004"/>
<feature type="transmembrane region" description="Helical" evidence="9">
    <location>
        <begin position="231"/>
        <end position="253"/>
    </location>
</feature>
<keyword evidence="4" id="KW-1003">Cell membrane</keyword>
<dbReference type="InterPro" id="IPR011701">
    <property type="entry name" value="MFS"/>
</dbReference>
<comment type="subcellular location">
    <subcellularLocation>
        <location evidence="1">Cell inner membrane</location>
        <topology evidence="1">Multi-pass membrane protein</topology>
    </subcellularLocation>
</comment>
<comment type="similarity">
    <text evidence="2">Belongs to the major facilitator superfamily. TCR/Tet family.</text>
</comment>
<dbReference type="PANTHER" id="PTHR23501">
    <property type="entry name" value="MAJOR FACILITATOR SUPERFAMILY"/>
    <property type="match status" value="1"/>
</dbReference>
<evidence type="ECO:0000256" key="6">
    <source>
        <dbReference type="ARBA" id="ARBA00022989"/>
    </source>
</evidence>
<dbReference type="SUPFAM" id="SSF103473">
    <property type="entry name" value="MFS general substrate transporter"/>
    <property type="match status" value="1"/>
</dbReference>
<name>A0A839Q004_9MICO</name>
<feature type="transmembrane region" description="Helical" evidence="9">
    <location>
        <begin position="411"/>
        <end position="429"/>
    </location>
</feature>
<feature type="transmembrane region" description="Helical" evidence="9">
    <location>
        <begin position="55"/>
        <end position="74"/>
    </location>
</feature>
<sequence length="520" mass="53537">MSTTTTETGAGVGFRSERGPVLIALMLATALIALDSTILATAVPTIVDELGGLTQFPWLFSVYLLAQAVSVPVYSKLADTVGRKPVMLIGIALFLVGSLLCGIAWDMGSLIIMRAVQGLGAGAVLPVSITIAGDIYTVAERAKAQGYIASVWAVSSVVGPSLGGVFSQFTSWRWIFFVNVPLCLVAAWMLSRSYHEKVDRVRHRIDYAGAVTLTLSLTLLILAVLEGGQAWAWASWQSIGGFAVGVALLVAFVLIERRAAEPILPLGIFSRRLIVTTLLISLGVGVVLIGLTSYVPTFVERSLGVQPVVAGLAVAALTLGWPLAASQSGRLYLRVGFRPTAVIGLVVAAVGAALLWLTSSGSASIPAVAVSCFVVGLGLGLVAAPTLIAAQASVPWNERAVITGANMFMRSVGSAVGVAIFGAVANNVIAGQSDPKRGIELGSHAVFLAVVVAAVLSIVAGVLMPNTKVSDVEDTPSAPDAVDGTEPGDIEPTGQDAGRPGGRSASSVVGTATPADRFDA</sequence>
<evidence type="ECO:0000256" key="3">
    <source>
        <dbReference type="ARBA" id="ARBA00022448"/>
    </source>
</evidence>
<dbReference type="PRINTS" id="PR01036">
    <property type="entry name" value="TCRTETB"/>
</dbReference>
<comment type="caution">
    <text evidence="11">The sequence shown here is derived from an EMBL/GenBank/DDBJ whole genome shotgun (WGS) entry which is preliminary data.</text>
</comment>
<dbReference type="PROSITE" id="PS50850">
    <property type="entry name" value="MFS"/>
    <property type="match status" value="1"/>
</dbReference>
<dbReference type="GO" id="GO:0022857">
    <property type="term" value="F:transmembrane transporter activity"/>
    <property type="evidence" value="ECO:0007669"/>
    <property type="project" value="InterPro"/>
</dbReference>
<feature type="domain" description="Major facilitator superfamily (MFS) profile" evidence="10">
    <location>
        <begin position="21"/>
        <end position="468"/>
    </location>
</feature>
<dbReference type="InterPro" id="IPR020846">
    <property type="entry name" value="MFS_dom"/>
</dbReference>
<gene>
    <name evidence="11" type="ORF">FHW14_001536</name>
</gene>
<feature type="transmembrane region" description="Helical" evidence="9">
    <location>
        <begin position="147"/>
        <end position="166"/>
    </location>
</feature>
<evidence type="ECO:0000256" key="2">
    <source>
        <dbReference type="ARBA" id="ARBA00007520"/>
    </source>
</evidence>
<dbReference type="Gene3D" id="1.20.1250.20">
    <property type="entry name" value="MFS general substrate transporter like domains"/>
    <property type="match status" value="1"/>
</dbReference>
<accession>A0A839Q004</accession>
<proteinExistence type="inferred from homology"/>
<evidence type="ECO:0000256" key="7">
    <source>
        <dbReference type="ARBA" id="ARBA00023136"/>
    </source>
</evidence>
<evidence type="ECO:0000256" key="1">
    <source>
        <dbReference type="ARBA" id="ARBA00004429"/>
    </source>
</evidence>
<dbReference type="Proteomes" id="UP000590811">
    <property type="component" value="Unassembled WGS sequence"/>
</dbReference>
<feature type="region of interest" description="Disordered" evidence="8">
    <location>
        <begin position="469"/>
        <end position="520"/>
    </location>
</feature>
<evidence type="ECO:0000313" key="12">
    <source>
        <dbReference type="Proteomes" id="UP000590811"/>
    </source>
</evidence>
<protein>
    <submittedName>
        <fullName evidence="11">EmrB/QacA subfamily drug resistance transporter</fullName>
    </submittedName>
</protein>
<organism evidence="11 12">
    <name type="scientific">Terracoccus luteus</name>
    <dbReference type="NCBI Taxonomy" id="53356"/>
    <lineage>
        <taxon>Bacteria</taxon>
        <taxon>Bacillati</taxon>
        <taxon>Actinomycetota</taxon>
        <taxon>Actinomycetes</taxon>
        <taxon>Micrococcales</taxon>
        <taxon>Intrasporangiaceae</taxon>
        <taxon>Terracoccus</taxon>
    </lineage>
</organism>
<feature type="transmembrane region" description="Helical" evidence="9">
    <location>
        <begin position="205"/>
        <end position="225"/>
    </location>
</feature>
<dbReference type="FunFam" id="1.20.1720.10:FF:000004">
    <property type="entry name" value="EmrB/QacA family drug resistance transporter"/>
    <property type="match status" value="1"/>
</dbReference>
<feature type="transmembrane region" description="Helical" evidence="9">
    <location>
        <begin position="21"/>
        <end position="43"/>
    </location>
</feature>
<dbReference type="Gene3D" id="1.20.1720.10">
    <property type="entry name" value="Multidrug resistance protein D"/>
    <property type="match status" value="1"/>
</dbReference>
<dbReference type="EMBL" id="JACHVT010000003">
    <property type="protein sequence ID" value="MBB2986382.1"/>
    <property type="molecule type" value="Genomic_DNA"/>
</dbReference>
<dbReference type="Pfam" id="PF07690">
    <property type="entry name" value="MFS_1"/>
    <property type="match status" value="2"/>
</dbReference>
<feature type="transmembrane region" description="Helical" evidence="9">
    <location>
        <begin position="273"/>
        <end position="295"/>
    </location>
</feature>
<dbReference type="PANTHER" id="PTHR23501:SF191">
    <property type="entry name" value="VACUOLAR BASIC AMINO ACID TRANSPORTER 4"/>
    <property type="match status" value="1"/>
</dbReference>
<feature type="transmembrane region" description="Helical" evidence="9">
    <location>
        <begin position="172"/>
        <end position="193"/>
    </location>
</feature>
<evidence type="ECO:0000256" key="4">
    <source>
        <dbReference type="ARBA" id="ARBA00022475"/>
    </source>
</evidence>
<feature type="transmembrane region" description="Helical" evidence="9">
    <location>
        <begin position="86"/>
        <end position="105"/>
    </location>
</feature>
<feature type="transmembrane region" description="Helical" evidence="9">
    <location>
        <begin position="111"/>
        <end position="135"/>
    </location>
</feature>
<dbReference type="CDD" id="cd17502">
    <property type="entry name" value="MFS_Azr1_MDR_like"/>
    <property type="match status" value="1"/>
</dbReference>
<keyword evidence="5 9" id="KW-0812">Transmembrane</keyword>
<dbReference type="InterPro" id="IPR036259">
    <property type="entry name" value="MFS_trans_sf"/>
</dbReference>
<evidence type="ECO:0000313" key="11">
    <source>
        <dbReference type="EMBL" id="MBB2986382.1"/>
    </source>
</evidence>
<evidence type="ECO:0000256" key="5">
    <source>
        <dbReference type="ARBA" id="ARBA00022692"/>
    </source>
</evidence>
<keyword evidence="3" id="KW-0813">Transport</keyword>
<evidence type="ECO:0000259" key="10">
    <source>
        <dbReference type="PROSITE" id="PS50850"/>
    </source>
</evidence>
<feature type="transmembrane region" description="Helical" evidence="9">
    <location>
        <begin position="363"/>
        <end position="390"/>
    </location>
</feature>
<feature type="transmembrane region" description="Helical" evidence="9">
    <location>
        <begin position="337"/>
        <end position="357"/>
    </location>
</feature>
<keyword evidence="6 9" id="KW-1133">Transmembrane helix</keyword>
<reference evidence="11 12" key="1">
    <citation type="submission" date="2020-08" db="EMBL/GenBank/DDBJ databases">
        <title>Genomic Encyclopedia of Type Strains, Phase IV (KMG-V): Genome sequencing to study the core and pangenomes of soil and plant-associated prokaryotes.</title>
        <authorList>
            <person name="Whitman W."/>
        </authorList>
    </citation>
    <scope>NUCLEOTIDE SEQUENCE [LARGE SCALE GENOMIC DNA]</scope>
    <source>
        <strain evidence="11 12">B3ACCR2</strain>
    </source>
</reference>
<feature type="transmembrane region" description="Helical" evidence="9">
    <location>
        <begin position="307"/>
        <end position="325"/>
    </location>
</feature>
<feature type="transmembrane region" description="Helical" evidence="9">
    <location>
        <begin position="441"/>
        <end position="463"/>
    </location>
</feature>